<name>A0AAV2R9W7_MEGNR</name>
<organism evidence="1 2">
    <name type="scientific">Meganyctiphanes norvegica</name>
    <name type="common">Northern krill</name>
    <name type="synonym">Thysanopoda norvegica</name>
    <dbReference type="NCBI Taxonomy" id="48144"/>
    <lineage>
        <taxon>Eukaryota</taxon>
        <taxon>Metazoa</taxon>
        <taxon>Ecdysozoa</taxon>
        <taxon>Arthropoda</taxon>
        <taxon>Crustacea</taxon>
        <taxon>Multicrustacea</taxon>
        <taxon>Malacostraca</taxon>
        <taxon>Eumalacostraca</taxon>
        <taxon>Eucarida</taxon>
        <taxon>Euphausiacea</taxon>
        <taxon>Euphausiidae</taxon>
        <taxon>Meganyctiphanes</taxon>
    </lineage>
</organism>
<evidence type="ECO:0000313" key="1">
    <source>
        <dbReference type="EMBL" id="CAL4118204.1"/>
    </source>
</evidence>
<reference evidence="1 2" key="1">
    <citation type="submission" date="2024-05" db="EMBL/GenBank/DDBJ databases">
        <authorList>
            <person name="Wallberg A."/>
        </authorList>
    </citation>
    <scope>NUCLEOTIDE SEQUENCE [LARGE SCALE GENOMIC DNA]</scope>
</reference>
<keyword evidence="2" id="KW-1185">Reference proteome</keyword>
<feature type="non-terminal residue" evidence="1">
    <location>
        <position position="103"/>
    </location>
</feature>
<comment type="caution">
    <text evidence="1">The sequence shown here is derived from an EMBL/GenBank/DDBJ whole genome shotgun (WGS) entry which is preliminary data.</text>
</comment>
<dbReference type="EMBL" id="CAXKWB010017181">
    <property type="protein sequence ID" value="CAL4118204.1"/>
    <property type="molecule type" value="Genomic_DNA"/>
</dbReference>
<gene>
    <name evidence="1" type="ORF">MNOR_LOCUS21390</name>
</gene>
<proteinExistence type="predicted"/>
<sequence length="103" mass="11461">MKNTLNISRSRCSASSLPKPVSQPVMSTAFPLMSLITSVLVRSCTTFTAISAIMTDRTIKPIALKIHRLWDATSKAAHNTTETPTVALRDMLLIYLTYRYTAR</sequence>
<dbReference type="AlphaFoldDB" id="A0AAV2R9W7"/>
<dbReference type="Proteomes" id="UP001497623">
    <property type="component" value="Unassembled WGS sequence"/>
</dbReference>
<evidence type="ECO:0000313" key="2">
    <source>
        <dbReference type="Proteomes" id="UP001497623"/>
    </source>
</evidence>
<accession>A0AAV2R9W7</accession>
<protein>
    <submittedName>
        <fullName evidence="1">Uncharacterized protein</fullName>
    </submittedName>
</protein>